<feature type="domain" description="STAS" evidence="1">
    <location>
        <begin position="12"/>
        <end position="106"/>
    </location>
</feature>
<dbReference type="InterPro" id="IPR002645">
    <property type="entry name" value="STAS_dom"/>
</dbReference>
<dbReference type="PANTHER" id="PTHR35849">
    <property type="entry name" value="BLR2341 PROTEIN"/>
    <property type="match status" value="1"/>
</dbReference>
<organism evidence="2 3">
    <name type="scientific">Thauera mechernichensis</name>
    <dbReference type="NCBI Taxonomy" id="82788"/>
    <lineage>
        <taxon>Bacteria</taxon>
        <taxon>Pseudomonadati</taxon>
        <taxon>Pseudomonadota</taxon>
        <taxon>Betaproteobacteria</taxon>
        <taxon>Rhodocyclales</taxon>
        <taxon>Zoogloeaceae</taxon>
        <taxon>Thauera</taxon>
    </lineage>
</organism>
<protein>
    <submittedName>
        <fullName evidence="2">Lipid asymmetry maintenance protein MlaB</fullName>
    </submittedName>
</protein>
<dbReference type="Pfam" id="PF13466">
    <property type="entry name" value="STAS_2"/>
    <property type="match status" value="1"/>
</dbReference>
<dbReference type="InterPro" id="IPR058548">
    <property type="entry name" value="MlaB-like_STAS"/>
</dbReference>
<dbReference type="Gene3D" id="3.30.750.24">
    <property type="entry name" value="STAS domain"/>
    <property type="match status" value="1"/>
</dbReference>
<reference evidence="3" key="1">
    <citation type="journal article" date="2019" name="Int. J. Syst. Evol. Microbiol.">
        <title>The Global Catalogue of Microorganisms (GCM) 10K type strain sequencing project: providing services to taxonomists for standard genome sequencing and annotation.</title>
        <authorList>
            <consortium name="The Broad Institute Genomics Platform"/>
            <consortium name="The Broad Institute Genome Sequencing Center for Infectious Disease"/>
            <person name="Wu L."/>
            <person name="Ma J."/>
        </authorList>
    </citation>
    <scope>NUCLEOTIDE SEQUENCE [LARGE SCALE GENOMIC DNA]</scope>
    <source>
        <strain evidence="3">CCUG 48884</strain>
    </source>
</reference>
<gene>
    <name evidence="2" type="ORF">ACFQ4M_03030</name>
</gene>
<sequence length="106" mass="11699">MPARKKKTGDRIAIAEDMSIYNAAAQKQQLIDALHHAAERLEIDLSGVAEIDTAGFQLLMLVKREARRLGKEAQIIAHSEAVRDVLDFYNMAAEFGDPLLIPANQA</sequence>
<dbReference type="InterPro" id="IPR036513">
    <property type="entry name" value="STAS_dom_sf"/>
</dbReference>
<comment type="caution">
    <text evidence="2">The sequence shown here is derived from an EMBL/GenBank/DDBJ whole genome shotgun (WGS) entry which is preliminary data.</text>
</comment>
<dbReference type="PANTHER" id="PTHR35849:SF2">
    <property type="entry name" value="BLR2341 PROTEIN"/>
    <property type="match status" value="1"/>
</dbReference>
<dbReference type="SUPFAM" id="SSF52091">
    <property type="entry name" value="SpoIIaa-like"/>
    <property type="match status" value="1"/>
</dbReference>
<proteinExistence type="predicted"/>
<evidence type="ECO:0000259" key="1">
    <source>
        <dbReference type="PROSITE" id="PS50801"/>
    </source>
</evidence>
<evidence type="ECO:0000313" key="2">
    <source>
        <dbReference type="EMBL" id="MFD1262540.1"/>
    </source>
</evidence>
<dbReference type="PROSITE" id="PS50801">
    <property type="entry name" value="STAS"/>
    <property type="match status" value="1"/>
</dbReference>
<dbReference type="RefSeq" id="WP_277835352.1">
    <property type="nucleotide sequence ID" value="NZ_JARQZE010000023.1"/>
</dbReference>
<evidence type="ECO:0000313" key="3">
    <source>
        <dbReference type="Proteomes" id="UP001597158"/>
    </source>
</evidence>
<dbReference type="EMBL" id="JBHTMC010000003">
    <property type="protein sequence ID" value="MFD1262540.1"/>
    <property type="molecule type" value="Genomic_DNA"/>
</dbReference>
<dbReference type="InterPro" id="IPR052746">
    <property type="entry name" value="MlaB_ABC_Transporter"/>
</dbReference>
<dbReference type="Proteomes" id="UP001597158">
    <property type="component" value="Unassembled WGS sequence"/>
</dbReference>
<dbReference type="CDD" id="cd07043">
    <property type="entry name" value="STAS_anti-anti-sigma_factors"/>
    <property type="match status" value="1"/>
</dbReference>
<name>A0ABW3WB74_9RHOO</name>
<accession>A0ABW3WB74</accession>
<keyword evidence="3" id="KW-1185">Reference proteome</keyword>